<evidence type="ECO:0000313" key="3">
    <source>
        <dbReference type="EMBL" id="PPR03925.1"/>
    </source>
</evidence>
<evidence type="ECO:0000313" key="4">
    <source>
        <dbReference type="Proteomes" id="UP000284842"/>
    </source>
</evidence>
<evidence type="ECO:0000256" key="1">
    <source>
        <dbReference type="SAM" id="MobiDB-lite"/>
    </source>
</evidence>
<accession>A0A409YLM9</accession>
<dbReference type="InParanoid" id="A0A409YLM9"/>
<feature type="signal peptide" evidence="2">
    <location>
        <begin position="1"/>
        <end position="23"/>
    </location>
</feature>
<sequence>MHKSSAVFSLVTLLFCASTSVIAFTPVSSSDIDSLIARAVNYGLDLEGRQNSDLNHHLVARKIDDFWLSARDLVQSQRHHYARDFPSASDVQFLTVRSPVQLVDPAFEKIANGATTGLPAPYIQYAKDRVETAKLLQQIAADEKNAYHVNAKKTLEKMERYWKNVAAGVPKSVANKERTDKIREQMKKGTDVNGWGANAEARVQRLKTIAQNKKDTKEYKDAVAVESAPLHLPPKGQGAQSKDQSDTPGVSA</sequence>
<feature type="region of interest" description="Disordered" evidence="1">
    <location>
        <begin position="211"/>
        <end position="252"/>
    </location>
</feature>
<reference evidence="3 4" key="1">
    <citation type="journal article" date="2018" name="Evol. Lett.">
        <title>Horizontal gene cluster transfer increased hallucinogenic mushroom diversity.</title>
        <authorList>
            <person name="Reynolds H.T."/>
            <person name="Vijayakumar V."/>
            <person name="Gluck-Thaler E."/>
            <person name="Korotkin H.B."/>
            <person name="Matheny P.B."/>
            <person name="Slot J.C."/>
        </authorList>
    </citation>
    <scope>NUCLEOTIDE SEQUENCE [LARGE SCALE GENOMIC DNA]</scope>
    <source>
        <strain evidence="3 4">2629</strain>
    </source>
</reference>
<dbReference type="Proteomes" id="UP000284842">
    <property type="component" value="Unassembled WGS sequence"/>
</dbReference>
<proteinExistence type="predicted"/>
<organism evidence="3 4">
    <name type="scientific">Panaeolus cyanescens</name>
    <dbReference type="NCBI Taxonomy" id="181874"/>
    <lineage>
        <taxon>Eukaryota</taxon>
        <taxon>Fungi</taxon>
        <taxon>Dikarya</taxon>
        <taxon>Basidiomycota</taxon>
        <taxon>Agaricomycotina</taxon>
        <taxon>Agaricomycetes</taxon>
        <taxon>Agaricomycetidae</taxon>
        <taxon>Agaricales</taxon>
        <taxon>Agaricineae</taxon>
        <taxon>Galeropsidaceae</taxon>
        <taxon>Panaeolus</taxon>
    </lineage>
</organism>
<evidence type="ECO:0000256" key="2">
    <source>
        <dbReference type="SAM" id="SignalP"/>
    </source>
</evidence>
<keyword evidence="4" id="KW-1185">Reference proteome</keyword>
<comment type="caution">
    <text evidence="3">The sequence shown here is derived from an EMBL/GenBank/DDBJ whole genome shotgun (WGS) entry which is preliminary data.</text>
</comment>
<feature type="compositionally biased region" description="Polar residues" evidence="1">
    <location>
        <begin position="238"/>
        <end position="252"/>
    </location>
</feature>
<protein>
    <submittedName>
        <fullName evidence="3">Uncharacterized protein</fullName>
    </submittedName>
</protein>
<feature type="compositionally biased region" description="Basic and acidic residues" evidence="1">
    <location>
        <begin position="212"/>
        <end position="223"/>
    </location>
</feature>
<keyword evidence="2" id="KW-0732">Signal</keyword>
<gene>
    <name evidence="3" type="ORF">CVT24_008110</name>
</gene>
<dbReference type="EMBL" id="NHTK01001006">
    <property type="protein sequence ID" value="PPR03925.1"/>
    <property type="molecule type" value="Genomic_DNA"/>
</dbReference>
<feature type="chain" id="PRO_5019214590" evidence="2">
    <location>
        <begin position="24"/>
        <end position="252"/>
    </location>
</feature>
<name>A0A409YLM9_9AGAR</name>
<dbReference type="AlphaFoldDB" id="A0A409YLM9"/>